<keyword evidence="2" id="KW-0964">Secreted</keyword>
<protein>
    <recommendedName>
        <fullName evidence="11">LPXTG-motif cell wall-anchored protein</fullName>
    </recommendedName>
</protein>
<dbReference type="InterPro" id="IPR013783">
    <property type="entry name" value="Ig-like_fold"/>
</dbReference>
<comment type="caution">
    <text evidence="9">The sequence shown here is derived from an EMBL/GenBank/DDBJ whole genome shotgun (WGS) entry which is preliminary data.</text>
</comment>
<dbReference type="EMBL" id="SLXA01000001">
    <property type="protein sequence ID" value="TCO86501.1"/>
    <property type="molecule type" value="Genomic_DNA"/>
</dbReference>
<keyword evidence="5" id="KW-1133">Transmembrane helix</keyword>
<keyword evidence="1" id="KW-0134">Cell wall</keyword>
<feature type="domain" description="SpaA-like prealbumin fold" evidence="8">
    <location>
        <begin position="1272"/>
        <end position="1370"/>
    </location>
</feature>
<evidence type="ECO:0000259" key="8">
    <source>
        <dbReference type="Pfam" id="PF17802"/>
    </source>
</evidence>
<dbReference type="Pfam" id="PF17802">
    <property type="entry name" value="SpaA"/>
    <property type="match status" value="2"/>
</dbReference>
<dbReference type="InterPro" id="IPR041033">
    <property type="entry name" value="SpaA_PFL_dom_1"/>
</dbReference>
<dbReference type="Proteomes" id="UP000295711">
    <property type="component" value="Unassembled WGS sequence"/>
</dbReference>
<dbReference type="OrthoDB" id="1864276at2"/>
<evidence type="ECO:0000256" key="1">
    <source>
        <dbReference type="ARBA" id="ARBA00022512"/>
    </source>
</evidence>
<keyword evidence="5" id="KW-0812">Transmembrane</keyword>
<dbReference type="InterPro" id="IPR019931">
    <property type="entry name" value="LPXTG_anchor"/>
</dbReference>
<sequence>MTRKKRKHWAKKLMALFLCLCMLLPMRANFAFAAKTEDTGLCEHHPEHTAECGYAAAVEASPCTHVHDESCGYIEAVPETPCDKGCTDTDGDGVIDHAEDCAYAPGIEGQPCQHIHDEACGYAQGSVGSPCTFVCETCGKENGASEQTPAMSDNDYRNNASSAKHTIVWVRGDDAEINGNQMDVTPDSIYGNSVCYQVQFTCGGDYTAKTGEIEIRVPAHIFYKRDGSAADTVTVPLSQEGTAQGDTGFWYRIDDQGTPDDRSDDEIVITNYREVSSAYYFTCDIVYRYEAPEVANGYTKGDISASFKYPGESGQRQEELSTDILTVINHTFVVLNSVIKSSSSKYETWQNAWGEKPEDAEDYFYVLWRVESDIEYGSTQPYKVTMTDDGGDMGQVIYYYDNPINGTSEYYRTSTEIQDGEITVIWDYPRSSGNDPRGYVVVKYPRTLIEEGKELKLTNTVKYKLEGYDDVLKEKEATASYIYKPVDTTYPGELYNFSKSLGDSIDNIDDILYGHSTTASTVSTFVMEAEFRRPQDQLGSGTPVPIEITDGILHSSQNKNYQMAIGKIGDKNKISLEKGDFNFDYLGFNVREYSMVLDPERGWTGKGTEYDKYAPLEIYLQADGEDDWYHWGQVTPVSASVLRLRLYEDGILSEDYTDSSPVAQGFKLPEGTCAFRISYAPTSDYVKMQCKPIVRLNPTEHMQEIVREILSSRDKYRFKFWNWASFQVENDNNNGVNIEDEASVDLVPVNVKSSLVKRSTSKIDYQNSRVVIHWLVWAKEEEGGPNCDYYYNSFEKGKFYDLLPPGTSVENVEVLASGKDTGDISWETEFVDNWRDSGQTMMIVSVQGPAQKGSYLGVGYGLRYDLISTFANILDNGSTFHNYAAWQTEVGTLWQGKNDDGGSFQEPIKSYFTDLNGNENPDGVDRKTTLYGDAVTTVTVPMATESGFKKFVKVPGGLYGQSATAEADGGYSYQLRYETARIDNLKAKNLVFYDTLETADGEKNRWQGVLTGVSVHQASVKGADVKVYYSTTQGIRPYDSKGVTAQGDLSDIDLWSLTPPEDLSQVTALAFDLRQSTGGGEFVMQNAQSVYVEIFMQASPKGEIPADGTVYAYNDAACTVSTTTDGTVWNESTEASNIVKVNYYQPSVPLSCRIHKVNESGESLEGVEFTLSAAKEDGTGNWVIDEDSEIEALTAKTDTDGILSFQEKRLPGTYLLYETGALPGYQKPVQPWRLVLDKDGSVQLYEPDGSQLTPSDEEHYEIVNKMNSVNFTFTKIKAEDTTAELTGAEFKLYQLVCTDTSHDHNALVDVKNSGSCWKLVDTQASNPQVTFTDLLPGEYRLAETKAPDGRVLPAGQWQVVVGTDLQITITALGDTLPPAFAVGSEGEWLLPNMRPADIPSSGGSGTTLFILFGVLLMGGGLLLGAAVLKRRNSRRGRPAV</sequence>
<dbReference type="Pfam" id="PF00746">
    <property type="entry name" value="Gram_pos_anchor"/>
    <property type="match status" value="1"/>
</dbReference>
<keyword evidence="4" id="KW-0572">Peptidoglycan-anchor</keyword>
<evidence type="ECO:0008006" key="11">
    <source>
        <dbReference type="Google" id="ProtNLM"/>
    </source>
</evidence>
<evidence type="ECO:0000313" key="10">
    <source>
        <dbReference type="Proteomes" id="UP000295711"/>
    </source>
</evidence>
<evidence type="ECO:0000256" key="4">
    <source>
        <dbReference type="ARBA" id="ARBA00023088"/>
    </source>
</evidence>
<feature type="transmembrane region" description="Helical" evidence="5">
    <location>
        <begin position="1408"/>
        <end position="1428"/>
    </location>
</feature>
<dbReference type="RefSeq" id="WP_132087762.1">
    <property type="nucleotide sequence ID" value="NZ_JANKAQ010000002.1"/>
</dbReference>
<accession>A0A4R2LFR6</accession>
<evidence type="ECO:0000256" key="3">
    <source>
        <dbReference type="ARBA" id="ARBA00022729"/>
    </source>
</evidence>
<feature type="chain" id="PRO_5020841608" description="LPXTG-motif cell wall-anchored protein" evidence="6">
    <location>
        <begin position="34"/>
        <end position="1440"/>
    </location>
</feature>
<proteinExistence type="predicted"/>
<keyword evidence="3 6" id="KW-0732">Signal</keyword>
<keyword evidence="5" id="KW-0472">Membrane</keyword>
<evidence type="ECO:0000256" key="2">
    <source>
        <dbReference type="ARBA" id="ARBA00022525"/>
    </source>
</evidence>
<feature type="domain" description="SpaA-like prealbumin fold" evidence="8">
    <location>
        <begin position="1152"/>
        <end position="1242"/>
    </location>
</feature>
<evidence type="ECO:0000259" key="7">
    <source>
        <dbReference type="Pfam" id="PF00746"/>
    </source>
</evidence>
<organism evidence="9 10">
    <name type="scientific">Frisingicoccus caecimuris</name>
    <dbReference type="NCBI Taxonomy" id="1796636"/>
    <lineage>
        <taxon>Bacteria</taxon>
        <taxon>Bacillati</taxon>
        <taxon>Bacillota</taxon>
        <taxon>Clostridia</taxon>
        <taxon>Lachnospirales</taxon>
        <taxon>Lachnospiraceae</taxon>
        <taxon>Frisingicoccus</taxon>
    </lineage>
</organism>
<feature type="signal peptide" evidence="6">
    <location>
        <begin position="1"/>
        <end position="33"/>
    </location>
</feature>
<evidence type="ECO:0000313" key="9">
    <source>
        <dbReference type="EMBL" id="TCO86501.1"/>
    </source>
</evidence>
<keyword evidence="10" id="KW-1185">Reference proteome</keyword>
<evidence type="ECO:0000256" key="5">
    <source>
        <dbReference type="SAM" id="Phobius"/>
    </source>
</evidence>
<gene>
    <name evidence="9" type="ORF">EV212_101289</name>
</gene>
<evidence type="ECO:0000256" key="6">
    <source>
        <dbReference type="SAM" id="SignalP"/>
    </source>
</evidence>
<reference evidence="9 10" key="1">
    <citation type="submission" date="2019-03" db="EMBL/GenBank/DDBJ databases">
        <title>Genomic Encyclopedia of Type Strains, Phase IV (KMG-IV): sequencing the most valuable type-strain genomes for metagenomic binning, comparative biology and taxonomic classification.</title>
        <authorList>
            <person name="Goeker M."/>
        </authorList>
    </citation>
    <scope>NUCLEOTIDE SEQUENCE [LARGE SCALE GENOMIC DNA]</scope>
    <source>
        <strain evidence="9 10">DSM 28559</strain>
    </source>
</reference>
<dbReference type="Gene3D" id="2.60.40.10">
    <property type="entry name" value="Immunoglobulins"/>
    <property type="match status" value="2"/>
</dbReference>
<name>A0A4R2LFR6_9FIRM</name>
<feature type="domain" description="Gram-positive cocci surface proteins LPxTG" evidence="7">
    <location>
        <begin position="1399"/>
        <end position="1432"/>
    </location>
</feature>